<dbReference type="PROSITE" id="PS00716">
    <property type="entry name" value="SIGMA70_2"/>
    <property type="match status" value="1"/>
</dbReference>
<accession>A0A9X3ERI5</accession>
<dbReference type="InterPro" id="IPR013324">
    <property type="entry name" value="RNA_pol_sigma_r3/r4-like"/>
</dbReference>
<dbReference type="EMBL" id="JAPNKE010000002">
    <property type="protein sequence ID" value="MCY1008989.1"/>
    <property type="molecule type" value="Genomic_DNA"/>
</dbReference>
<proteinExistence type="predicted"/>
<gene>
    <name evidence="2" type="ORF">OV079_26210</name>
</gene>
<dbReference type="InterPro" id="IPR036388">
    <property type="entry name" value="WH-like_DNA-bd_sf"/>
</dbReference>
<protein>
    <recommendedName>
        <fullName evidence="1">RNA polymerase sigma-70 domain-containing protein</fullName>
    </recommendedName>
</protein>
<organism evidence="2 3">
    <name type="scientific">Nannocystis pusilla</name>
    <dbReference type="NCBI Taxonomy" id="889268"/>
    <lineage>
        <taxon>Bacteria</taxon>
        <taxon>Pseudomonadati</taxon>
        <taxon>Myxococcota</taxon>
        <taxon>Polyangia</taxon>
        <taxon>Nannocystales</taxon>
        <taxon>Nannocystaceae</taxon>
        <taxon>Nannocystis</taxon>
    </lineage>
</organism>
<dbReference type="SUPFAM" id="SSF88659">
    <property type="entry name" value="Sigma3 and sigma4 domains of RNA polymerase sigma factors"/>
    <property type="match status" value="1"/>
</dbReference>
<dbReference type="Proteomes" id="UP001150924">
    <property type="component" value="Unassembled WGS sequence"/>
</dbReference>
<evidence type="ECO:0000313" key="2">
    <source>
        <dbReference type="EMBL" id="MCY1008989.1"/>
    </source>
</evidence>
<dbReference type="AlphaFoldDB" id="A0A9X3ERI5"/>
<dbReference type="PRINTS" id="PR00046">
    <property type="entry name" value="SIGMA70FCT"/>
</dbReference>
<dbReference type="GO" id="GO:0006352">
    <property type="term" value="P:DNA-templated transcription initiation"/>
    <property type="evidence" value="ECO:0007669"/>
    <property type="project" value="InterPro"/>
</dbReference>
<dbReference type="RefSeq" id="WP_267778644.1">
    <property type="nucleotide sequence ID" value="NZ_JAPNKE010000002.1"/>
</dbReference>
<feature type="domain" description="RNA polymerase sigma-70" evidence="1">
    <location>
        <begin position="14"/>
        <end position="40"/>
    </location>
</feature>
<dbReference type="GO" id="GO:0003700">
    <property type="term" value="F:DNA-binding transcription factor activity"/>
    <property type="evidence" value="ECO:0007669"/>
    <property type="project" value="InterPro"/>
</dbReference>
<dbReference type="InterPro" id="IPR000943">
    <property type="entry name" value="RNA_pol_sigma70"/>
</dbReference>
<name>A0A9X3ERI5_9BACT</name>
<reference evidence="2" key="1">
    <citation type="submission" date="2022-11" db="EMBL/GenBank/DDBJ databases">
        <title>Minimal conservation of predation-associated metabolite biosynthetic gene clusters underscores biosynthetic potential of Myxococcota including descriptions for ten novel species: Archangium lansinium sp. nov., Myxococcus landrumus sp. nov., Nannocystis bai.</title>
        <authorList>
            <person name="Ahearne A."/>
            <person name="Stevens C."/>
            <person name="Phillips K."/>
        </authorList>
    </citation>
    <scope>NUCLEOTIDE SEQUENCE</scope>
    <source>
        <strain evidence="2">Na p29</strain>
    </source>
</reference>
<dbReference type="InterPro" id="IPR007630">
    <property type="entry name" value="RNA_pol_sigma70_r4"/>
</dbReference>
<evidence type="ECO:0000313" key="3">
    <source>
        <dbReference type="Proteomes" id="UP001150924"/>
    </source>
</evidence>
<sequence>MRKRVGLDGEEEMTLKEIGAGYSLSRERIRQLQEGALAKLRAEFSRRHLM</sequence>
<dbReference type="Pfam" id="PF04545">
    <property type="entry name" value="Sigma70_r4"/>
    <property type="match status" value="1"/>
</dbReference>
<keyword evidence="3" id="KW-1185">Reference proteome</keyword>
<comment type="caution">
    <text evidence="2">The sequence shown here is derived from an EMBL/GenBank/DDBJ whole genome shotgun (WGS) entry which is preliminary data.</text>
</comment>
<dbReference type="Gene3D" id="1.10.10.10">
    <property type="entry name" value="Winged helix-like DNA-binding domain superfamily/Winged helix DNA-binding domain"/>
    <property type="match status" value="1"/>
</dbReference>
<evidence type="ECO:0000259" key="1">
    <source>
        <dbReference type="PROSITE" id="PS00716"/>
    </source>
</evidence>